<keyword evidence="5" id="KW-1185">Reference proteome</keyword>
<comment type="caution">
    <text evidence="4">The sequence shown here is derived from an EMBL/GenBank/DDBJ whole genome shotgun (WGS) entry which is preliminary data.</text>
</comment>
<dbReference type="SUPFAM" id="SSF55120">
    <property type="entry name" value="Pseudouridine synthase"/>
    <property type="match status" value="1"/>
</dbReference>
<organism evidence="4 5">
    <name type="scientific">Cyanidium caldarium</name>
    <name type="common">Red alga</name>
    <dbReference type="NCBI Taxonomy" id="2771"/>
    <lineage>
        <taxon>Eukaryota</taxon>
        <taxon>Rhodophyta</taxon>
        <taxon>Bangiophyceae</taxon>
        <taxon>Cyanidiales</taxon>
        <taxon>Cyanidiaceae</taxon>
        <taxon>Cyanidium</taxon>
    </lineage>
</organism>
<dbReference type="Pfam" id="PF00849">
    <property type="entry name" value="PseudoU_synth_2"/>
    <property type="match status" value="1"/>
</dbReference>
<feature type="domain" description="Pseudouridine synthase RsuA/RluA-like" evidence="3">
    <location>
        <begin position="62"/>
        <end position="248"/>
    </location>
</feature>
<gene>
    <name evidence="4" type="ORF">CDCA_CDCA03G1084</name>
</gene>
<dbReference type="GO" id="GO:0000455">
    <property type="term" value="P:enzyme-directed rRNA pseudouridine synthesis"/>
    <property type="evidence" value="ECO:0007669"/>
    <property type="project" value="TreeGrafter"/>
</dbReference>
<accession>A0AAV9IS26</accession>
<dbReference type="PANTHER" id="PTHR21600">
    <property type="entry name" value="MITOCHONDRIAL RNA PSEUDOURIDINE SYNTHASE"/>
    <property type="match status" value="1"/>
</dbReference>
<evidence type="ECO:0000313" key="4">
    <source>
        <dbReference type="EMBL" id="KAK4535059.1"/>
    </source>
</evidence>
<dbReference type="AlphaFoldDB" id="A0AAV9IS26"/>
<evidence type="ECO:0000256" key="1">
    <source>
        <dbReference type="ARBA" id="ARBA00010876"/>
    </source>
</evidence>
<evidence type="ECO:0000256" key="2">
    <source>
        <dbReference type="SAM" id="MobiDB-lite"/>
    </source>
</evidence>
<dbReference type="InterPro" id="IPR006145">
    <property type="entry name" value="PsdUridine_synth_RsuA/RluA"/>
</dbReference>
<dbReference type="InterPro" id="IPR020103">
    <property type="entry name" value="PsdUridine_synth_cat_dom_sf"/>
</dbReference>
<dbReference type="Gene3D" id="3.30.2350.10">
    <property type="entry name" value="Pseudouridine synthase"/>
    <property type="match status" value="1"/>
</dbReference>
<dbReference type="EMBL" id="JANCYW010000003">
    <property type="protein sequence ID" value="KAK4535059.1"/>
    <property type="molecule type" value="Genomic_DNA"/>
</dbReference>
<name>A0AAV9IS26_CYACA</name>
<reference evidence="4 5" key="1">
    <citation type="submission" date="2022-07" db="EMBL/GenBank/DDBJ databases">
        <title>Genome-wide signatures of adaptation to extreme environments.</title>
        <authorList>
            <person name="Cho C.H."/>
            <person name="Yoon H.S."/>
        </authorList>
    </citation>
    <scope>NUCLEOTIDE SEQUENCE [LARGE SCALE GENOMIC DNA]</scope>
    <source>
        <strain evidence="4 5">DBV 063 E5</strain>
    </source>
</reference>
<comment type="similarity">
    <text evidence="1">Belongs to the pseudouridine synthase RluA family.</text>
</comment>
<dbReference type="InterPro" id="IPR050188">
    <property type="entry name" value="RluA_PseudoU_synthase"/>
</dbReference>
<dbReference type="GO" id="GO:0009982">
    <property type="term" value="F:pseudouridine synthase activity"/>
    <property type="evidence" value="ECO:0007669"/>
    <property type="project" value="InterPro"/>
</dbReference>
<sequence>MSLRAGFRRWRSHRLPRPTFCRSHSRNMRPRVRNDDPLCTESSPHRRPDPHPFLPVLHVSEHFLVVDKPADMRIDGDAFPVTVERLAQRWLDRAPASLAAQWQPTGMRRVGHVLQPLPPPRVRLVHQLDYATSGVMLLALQRVPAAHAVAAFARRAMHKEYRALVHGWMLGGRIGTTIMLTWPIQACADDFRMQVGKRSAADTDATARPAITRVQLLAVGTCAGVPVSDVLVQPETGRRHQIRVHLQAAGHGIVGDATYPTRPDETQRFPRMMLHAWRLHLPATLVHQFGLPQTLQAPLPVEFAEMQREVEDRRRVESKCRHVQE</sequence>
<protein>
    <recommendedName>
        <fullName evidence="3">Pseudouridine synthase RsuA/RluA-like domain-containing protein</fullName>
    </recommendedName>
</protein>
<dbReference type="GO" id="GO:0003723">
    <property type="term" value="F:RNA binding"/>
    <property type="evidence" value="ECO:0007669"/>
    <property type="project" value="InterPro"/>
</dbReference>
<dbReference type="CDD" id="cd02869">
    <property type="entry name" value="PseudoU_synth_RluA_like"/>
    <property type="match status" value="1"/>
</dbReference>
<proteinExistence type="inferred from homology"/>
<evidence type="ECO:0000259" key="3">
    <source>
        <dbReference type="Pfam" id="PF00849"/>
    </source>
</evidence>
<dbReference type="PANTHER" id="PTHR21600:SF87">
    <property type="entry name" value="RNA PSEUDOURIDYLATE SYNTHASE DOMAIN-CONTAINING PROTEIN 1"/>
    <property type="match status" value="1"/>
</dbReference>
<evidence type="ECO:0000313" key="5">
    <source>
        <dbReference type="Proteomes" id="UP001301350"/>
    </source>
</evidence>
<dbReference type="Proteomes" id="UP001301350">
    <property type="component" value="Unassembled WGS sequence"/>
</dbReference>
<feature type="region of interest" description="Disordered" evidence="2">
    <location>
        <begin position="21"/>
        <end position="51"/>
    </location>
</feature>